<evidence type="ECO:0000256" key="1">
    <source>
        <dbReference type="ARBA" id="ARBA00012493"/>
    </source>
</evidence>
<feature type="compositionally biased region" description="Basic and acidic residues" evidence="8">
    <location>
        <begin position="579"/>
        <end position="595"/>
    </location>
</feature>
<keyword evidence="7" id="KW-0695">RNA-directed DNA polymerase</keyword>
<dbReference type="Pfam" id="PF17917">
    <property type="entry name" value="RT_RNaseH"/>
    <property type="match status" value="1"/>
</dbReference>
<evidence type="ECO:0000256" key="5">
    <source>
        <dbReference type="ARBA" id="ARBA00022759"/>
    </source>
</evidence>
<feature type="region of interest" description="Disordered" evidence="8">
    <location>
        <begin position="834"/>
        <end position="865"/>
    </location>
</feature>
<dbReference type="InterPro" id="IPR041373">
    <property type="entry name" value="RT_RNaseH"/>
</dbReference>
<dbReference type="GO" id="GO:0015074">
    <property type="term" value="P:DNA integration"/>
    <property type="evidence" value="ECO:0007669"/>
    <property type="project" value="InterPro"/>
</dbReference>
<accession>A0A6L2P2Y3</accession>
<dbReference type="CDD" id="cd00303">
    <property type="entry name" value="retropepsin_like"/>
    <property type="match status" value="1"/>
</dbReference>
<dbReference type="GO" id="GO:0003887">
    <property type="term" value="F:DNA-directed DNA polymerase activity"/>
    <property type="evidence" value="ECO:0007669"/>
    <property type="project" value="UniProtKB-KW"/>
</dbReference>
<dbReference type="PANTHER" id="PTHR37984:SF5">
    <property type="entry name" value="PROTEIN NYNRIN-LIKE"/>
    <property type="match status" value="1"/>
</dbReference>
<dbReference type="InterPro" id="IPR001584">
    <property type="entry name" value="Integrase_cat-core"/>
</dbReference>
<dbReference type="InterPro" id="IPR043502">
    <property type="entry name" value="DNA/RNA_pol_sf"/>
</dbReference>
<dbReference type="InterPro" id="IPR050951">
    <property type="entry name" value="Retrovirus_Pol_polyprotein"/>
</dbReference>
<sequence length="1055" mass="118919">MDECLALADLGASINLMPLSVWNMFSLPELSPTCMTLKLADRSICRPIGVVEDVFVKVGTFHFPAKFVVVDFDTDPRVPLILGRSVLKTGRAFIDVYAGELTLRVSNKAIIFNLDQTLRCSSNYDAMSVNRIDLIDVACEYDFLLEEIDAFLAIDDEPISPEINDCYYDTEGDILLLDEFINDDPSSLPLPLQELKGDDKLPVIIAKDLKYKEHIALIKVLKSNKQALAWQLFDIKGIDLEFCTHKILMEDDFKPAVQHQRRVNPKIHEVIKKEVLKFLDARLIYPISNSPWVSPVHCVPKKGGFTVVENEENELTPTRLVTGWRTAKIKKRPYSRLPIFHDMIENTMEVFMDDFSVFRNSFGTCLSHLDKMLKRHLCLNWEKSQFMVKEGIVLDHKISKNGIEVDKAKVDVIAKLPHPTTVKGPFPSSRGNKYILVAVDYLSKWVEAKALPTNDARVICKILKSLFARFGTPRAIISDRGTHFCNDQSAKVMLKYSVTHRLATAYHPQTSGQVEVSNRGLKRILEMTIGENQPHVETKSKIKEKVDVTRGKGIELLSEVALTEESQMKEVRKKRLRDFHKLHPSEVPDVTKDESTESESESWENDEDDSNDENDSKNEGKDEENKSDDDKTPFDSEKVKDDEIKDDDEDDDDDDKFKGDEDRGMDTDDVQDKKADETEVPDASSSHSSDLASKFLIFLDIPPNDAEIVYSLDVYVHHEVPRIHTSILLTLPISVIPEASPASTTSCRRRHRGVSPGKHFDAVKLIVLPKNTVATTLYHWGCWVPGWLGWGVGGVTVLGAGEVLVVLVPPGGACAGECRWRGYGYQQKDKIKAKPDKTEHEMEKSGEVKVKVNQKSTKSKVKDGAETEKILNGPTRTHLMGQLAKYHAVIVCDKRILCIPKGNGTLTIQGNRSDNRKKESEDKSEEKRLEDVPTVRDFPEVFLEDLPGLLPTRQVKFQIELFPDGAPISRATYILAPSEMQELSAQLQDLSNKGFIRPSSENFMVYCVASHKGLGAVWMQRGKVTAYALRQLKIDEKNYTTHDLELGAIVFALKM</sequence>
<feature type="compositionally biased region" description="Acidic residues" evidence="8">
    <location>
        <begin position="644"/>
        <end position="654"/>
    </location>
</feature>
<keyword evidence="3" id="KW-0548">Nucleotidyltransferase</keyword>
<feature type="compositionally biased region" description="Basic and acidic residues" evidence="8">
    <location>
        <begin position="614"/>
        <end position="643"/>
    </location>
</feature>
<keyword evidence="10" id="KW-0239">DNA-directed DNA polymerase</keyword>
<feature type="region of interest" description="Disordered" evidence="8">
    <location>
        <begin position="577"/>
        <end position="687"/>
    </location>
</feature>
<reference evidence="10" key="1">
    <citation type="journal article" date="2019" name="Sci. Rep.">
        <title>Draft genome of Tanacetum cinerariifolium, the natural source of mosquito coil.</title>
        <authorList>
            <person name="Yamashiro T."/>
            <person name="Shiraishi A."/>
            <person name="Satake H."/>
            <person name="Nakayama K."/>
        </authorList>
    </citation>
    <scope>NUCLEOTIDE SEQUENCE</scope>
</reference>
<proteinExistence type="predicted"/>
<feature type="compositionally biased region" description="Acidic residues" evidence="8">
    <location>
        <begin position="596"/>
        <end position="613"/>
    </location>
</feature>
<comment type="caution">
    <text evidence="10">The sequence shown here is derived from an EMBL/GenBank/DDBJ whole genome shotgun (WGS) entry which is preliminary data.</text>
</comment>
<evidence type="ECO:0000256" key="6">
    <source>
        <dbReference type="ARBA" id="ARBA00022801"/>
    </source>
</evidence>
<name>A0A6L2P2Y3_TANCI</name>
<dbReference type="InterPro" id="IPR012337">
    <property type="entry name" value="RNaseH-like_sf"/>
</dbReference>
<dbReference type="Gene3D" id="3.30.420.10">
    <property type="entry name" value="Ribonuclease H-like superfamily/Ribonuclease H"/>
    <property type="match status" value="1"/>
</dbReference>
<evidence type="ECO:0000256" key="8">
    <source>
        <dbReference type="SAM" id="MobiDB-lite"/>
    </source>
</evidence>
<feature type="compositionally biased region" description="Basic and acidic residues" evidence="8">
    <location>
        <begin position="913"/>
        <end position="930"/>
    </location>
</feature>
<feature type="domain" description="Integrase catalytic" evidence="9">
    <location>
        <begin position="413"/>
        <end position="525"/>
    </location>
</feature>
<evidence type="ECO:0000256" key="3">
    <source>
        <dbReference type="ARBA" id="ARBA00022695"/>
    </source>
</evidence>
<dbReference type="EC" id="2.7.7.49" evidence="1"/>
<dbReference type="InterPro" id="IPR021109">
    <property type="entry name" value="Peptidase_aspartic_dom_sf"/>
</dbReference>
<feature type="compositionally biased region" description="Basic and acidic residues" evidence="8">
    <location>
        <begin position="834"/>
        <end position="850"/>
    </location>
</feature>
<evidence type="ECO:0000259" key="9">
    <source>
        <dbReference type="PROSITE" id="PS50994"/>
    </source>
</evidence>
<evidence type="ECO:0000313" key="10">
    <source>
        <dbReference type="EMBL" id="GEU92257.1"/>
    </source>
</evidence>
<dbReference type="Gene3D" id="3.10.10.10">
    <property type="entry name" value="HIV Type 1 Reverse Transcriptase, subunit A, domain 1"/>
    <property type="match status" value="2"/>
</dbReference>
<dbReference type="PROSITE" id="PS50994">
    <property type="entry name" value="INTEGRASE"/>
    <property type="match status" value="1"/>
</dbReference>
<dbReference type="Pfam" id="PF00665">
    <property type="entry name" value="rve"/>
    <property type="match status" value="1"/>
</dbReference>
<organism evidence="10">
    <name type="scientific">Tanacetum cinerariifolium</name>
    <name type="common">Dalmatian daisy</name>
    <name type="synonym">Chrysanthemum cinerariifolium</name>
    <dbReference type="NCBI Taxonomy" id="118510"/>
    <lineage>
        <taxon>Eukaryota</taxon>
        <taxon>Viridiplantae</taxon>
        <taxon>Streptophyta</taxon>
        <taxon>Embryophyta</taxon>
        <taxon>Tracheophyta</taxon>
        <taxon>Spermatophyta</taxon>
        <taxon>Magnoliopsida</taxon>
        <taxon>eudicotyledons</taxon>
        <taxon>Gunneridae</taxon>
        <taxon>Pentapetalae</taxon>
        <taxon>asterids</taxon>
        <taxon>campanulids</taxon>
        <taxon>Asterales</taxon>
        <taxon>Asteraceae</taxon>
        <taxon>Asteroideae</taxon>
        <taxon>Anthemideae</taxon>
        <taxon>Anthemidinae</taxon>
        <taxon>Tanacetum</taxon>
    </lineage>
</organism>
<dbReference type="InterPro" id="IPR036397">
    <property type="entry name" value="RNaseH_sf"/>
</dbReference>
<dbReference type="Gene3D" id="2.40.70.10">
    <property type="entry name" value="Acid Proteases"/>
    <property type="match status" value="1"/>
</dbReference>
<dbReference type="GO" id="GO:0016787">
    <property type="term" value="F:hydrolase activity"/>
    <property type="evidence" value="ECO:0007669"/>
    <property type="project" value="UniProtKB-KW"/>
</dbReference>
<keyword evidence="4" id="KW-0540">Nuclease</keyword>
<feature type="compositionally biased region" description="Basic and acidic residues" evidence="8">
    <location>
        <begin position="655"/>
        <end position="677"/>
    </location>
</feature>
<protein>
    <recommendedName>
        <fullName evidence="1">RNA-directed DNA polymerase</fullName>
        <ecNumber evidence="1">2.7.7.49</ecNumber>
    </recommendedName>
</protein>
<evidence type="ECO:0000256" key="7">
    <source>
        <dbReference type="ARBA" id="ARBA00022918"/>
    </source>
</evidence>
<dbReference type="GO" id="GO:0003676">
    <property type="term" value="F:nucleic acid binding"/>
    <property type="evidence" value="ECO:0007669"/>
    <property type="project" value="InterPro"/>
</dbReference>
<dbReference type="GO" id="GO:0004519">
    <property type="term" value="F:endonuclease activity"/>
    <property type="evidence" value="ECO:0007669"/>
    <property type="project" value="UniProtKB-KW"/>
</dbReference>
<dbReference type="InterPro" id="IPR043128">
    <property type="entry name" value="Rev_trsase/Diguanyl_cyclase"/>
</dbReference>
<evidence type="ECO:0000256" key="2">
    <source>
        <dbReference type="ARBA" id="ARBA00022679"/>
    </source>
</evidence>
<keyword evidence="6" id="KW-0378">Hydrolase</keyword>
<dbReference type="Gene3D" id="3.30.70.270">
    <property type="match status" value="1"/>
</dbReference>
<dbReference type="AlphaFoldDB" id="A0A6L2P2Y3"/>
<dbReference type="PANTHER" id="PTHR37984">
    <property type="entry name" value="PROTEIN CBG26694"/>
    <property type="match status" value="1"/>
</dbReference>
<evidence type="ECO:0000256" key="4">
    <source>
        <dbReference type="ARBA" id="ARBA00022722"/>
    </source>
</evidence>
<dbReference type="SUPFAM" id="SSF56672">
    <property type="entry name" value="DNA/RNA polymerases"/>
    <property type="match status" value="2"/>
</dbReference>
<gene>
    <name evidence="10" type="ORF">Tci_064235</name>
</gene>
<dbReference type="GO" id="GO:0003964">
    <property type="term" value="F:RNA-directed DNA polymerase activity"/>
    <property type="evidence" value="ECO:0007669"/>
    <property type="project" value="UniProtKB-KW"/>
</dbReference>
<keyword evidence="5" id="KW-0255">Endonuclease</keyword>
<dbReference type="SUPFAM" id="SSF53098">
    <property type="entry name" value="Ribonuclease H-like"/>
    <property type="match status" value="1"/>
</dbReference>
<dbReference type="EMBL" id="BKCJ010010586">
    <property type="protein sequence ID" value="GEU92257.1"/>
    <property type="molecule type" value="Genomic_DNA"/>
</dbReference>
<keyword evidence="2" id="KW-0808">Transferase</keyword>
<feature type="region of interest" description="Disordered" evidence="8">
    <location>
        <begin position="907"/>
        <end position="930"/>
    </location>
</feature>